<dbReference type="EMBL" id="REGN01008683">
    <property type="protein sequence ID" value="RNA03009.1"/>
    <property type="molecule type" value="Genomic_DNA"/>
</dbReference>
<protein>
    <submittedName>
        <fullName evidence="2">Uncharacterized protein</fullName>
    </submittedName>
</protein>
<dbReference type="OrthoDB" id="10541373at2759"/>
<reference evidence="2 3" key="1">
    <citation type="journal article" date="2018" name="Sci. Rep.">
        <title>Genomic signatures of local adaptation to the degree of environmental predictability in rotifers.</title>
        <authorList>
            <person name="Franch-Gras L."/>
            <person name="Hahn C."/>
            <person name="Garcia-Roger E.M."/>
            <person name="Carmona M.J."/>
            <person name="Serra M."/>
            <person name="Gomez A."/>
        </authorList>
    </citation>
    <scope>NUCLEOTIDE SEQUENCE [LARGE SCALE GENOMIC DNA]</scope>
    <source>
        <strain evidence="2">HYR1</strain>
    </source>
</reference>
<sequence>MNNSAPNMNGRFKINGNFANTKRKFFTENINNIEIEIIKRNYFNNLHNSCSTYHHFDFKPQDFNQSKNSNFDYSRLSRPDPQPLPLFSQNVNYNVPKKKFFINNEQNPVKYSKRRNQYNRPKNDVKKNETFNDIFKDYRLSRPVNENQAQIELEHINPNKTASTQPVGIDENLIKHDLHKTQTNKRPGSLYENFIKSATKKETKVEKLDTLEINLSSLSLSSNETTSVNSKENFKSVCSNLFENNSGLKKSDSFGNKSSKDGSLDGKISFSQNLRLNERETGEKKKSKRRNKWRKDTKKSESNDEFDFSTTNEFWEDEDHLVIGHDYLNFDSDVDFNIDFDLDN</sequence>
<feature type="compositionally biased region" description="Basic residues" evidence="1">
    <location>
        <begin position="285"/>
        <end position="296"/>
    </location>
</feature>
<keyword evidence="3" id="KW-1185">Reference proteome</keyword>
<comment type="caution">
    <text evidence="2">The sequence shown here is derived from an EMBL/GenBank/DDBJ whole genome shotgun (WGS) entry which is preliminary data.</text>
</comment>
<feature type="region of interest" description="Disordered" evidence="1">
    <location>
        <begin position="275"/>
        <end position="296"/>
    </location>
</feature>
<proteinExistence type="predicted"/>
<gene>
    <name evidence="2" type="ORF">BpHYR1_014590</name>
</gene>
<organism evidence="2 3">
    <name type="scientific">Brachionus plicatilis</name>
    <name type="common">Marine rotifer</name>
    <name type="synonym">Brachionus muelleri</name>
    <dbReference type="NCBI Taxonomy" id="10195"/>
    <lineage>
        <taxon>Eukaryota</taxon>
        <taxon>Metazoa</taxon>
        <taxon>Spiralia</taxon>
        <taxon>Gnathifera</taxon>
        <taxon>Rotifera</taxon>
        <taxon>Eurotatoria</taxon>
        <taxon>Monogononta</taxon>
        <taxon>Pseudotrocha</taxon>
        <taxon>Ploima</taxon>
        <taxon>Brachionidae</taxon>
        <taxon>Brachionus</taxon>
    </lineage>
</organism>
<accession>A0A3M7PVP3</accession>
<name>A0A3M7PVP3_BRAPC</name>
<evidence type="ECO:0000313" key="3">
    <source>
        <dbReference type="Proteomes" id="UP000276133"/>
    </source>
</evidence>
<dbReference type="AlphaFoldDB" id="A0A3M7PVP3"/>
<evidence type="ECO:0000256" key="1">
    <source>
        <dbReference type="SAM" id="MobiDB-lite"/>
    </source>
</evidence>
<evidence type="ECO:0000313" key="2">
    <source>
        <dbReference type="EMBL" id="RNA03009.1"/>
    </source>
</evidence>
<dbReference type="Proteomes" id="UP000276133">
    <property type="component" value="Unassembled WGS sequence"/>
</dbReference>